<gene>
    <name evidence="9" type="ORF">SAMN02745664_101231</name>
</gene>
<comment type="subcellular location">
    <subcellularLocation>
        <location evidence="1">Cell membrane</location>
        <topology evidence="1">Multi-pass membrane protein</topology>
    </subcellularLocation>
</comment>
<accession>A0A1N7DFN8</accession>
<dbReference type="GO" id="GO:0055085">
    <property type="term" value="P:transmembrane transport"/>
    <property type="evidence" value="ECO:0007669"/>
    <property type="project" value="TreeGrafter"/>
</dbReference>
<comment type="similarity">
    <text evidence="2">Belongs to the autoinducer-2 exporter (AI-2E) (TC 2.A.86) family.</text>
</comment>
<dbReference type="Pfam" id="PF01594">
    <property type="entry name" value="AI-2E_transport"/>
    <property type="match status" value="1"/>
</dbReference>
<evidence type="ECO:0000256" key="4">
    <source>
        <dbReference type="ARBA" id="ARBA00022475"/>
    </source>
</evidence>
<dbReference type="PANTHER" id="PTHR21716:SF53">
    <property type="entry name" value="PERMEASE PERM-RELATED"/>
    <property type="match status" value="1"/>
</dbReference>
<reference evidence="10" key="1">
    <citation type="submission" date="2017-01" db="EMBL/GenBank/DDBJ databases">
        <authorList>
            <person name="Varghese N."/>
            <person name="Submissions S."/>
        </authorList>
    </citation>
    <scope>NUCLEOTIDE SEQUENCE [LARGE SCALE GENOMIC DNA]</scope>
    <source>
        <strain evidence="10">DSM 21768</strain>
    </source>
</reference>
<evidence type="ECO:0000256" key="5">
    <source>
        <dbReference type="ARBA" id="ARBA00022692"/>
    </source>
</evidence>
<evidence type="ECO:0000256" key="1">
    <source>
        <dbReference type="ARBA" id="ARBA00004651"/>
    </source>
</evidence>
<dbReference type="EMBL" id="FTNU01000001">
    <property type="protein sequence ID" value="SIR74628.1"/>
    <property type="molecule type" value="Genomic_DNA"/>
</dbReference>
<dbReference type="AlphaFoldDB" id="A0A1N7DFN8"/>
<evidence type="ECO:0000256" key="3">
    <source>
        <dbReference type="ARBA" id="ARBA00022448"/>
    </source>
</evidence>
<evidence type="ECO:0000313" key="10">
    <source>
        <dbReference type="Proteomes" id="UP000187495"/>
    </source>
</evidence>
<dbReference type="GO" id="GO:0005886">
    <property type="term" value="C:plasma membrane"/>
    <property type="evidence" value="ECO:0007669"/>
    <property type="project" value="UniProtKB-SubCell"/>
</dbReference>
<keyword evidence="6 8" id="KW-1133">Transmembrane helix</keyword>
<name>A0A1N7DFN8_9GAMM</name>
<protein>
    <submittedName>
        <fullName evidence="9">Predicted PurR-regulated permease PerM</fullName>
    </submittedName>
</protein>
<evidence type="ECO:0000256" key="2">
    <source>
        <dbReference type="ARBA" id="ARBA00009773"/>
    </source>
</evidence>
<evidence type="ECO:0000256" key="7">
    <source>
        <dbReference type="ARBA" id="ARBA00023136"/>
    </source>
</evidence>
<evidence type="ECO:0000313" key="9">
    <source>
        <dbReference type="EMBL" id="SIR74628.1"/>
    </source>
</evidence>
<keyword evidence="3" id="KW-0813">Transport</keyword>
<feature type="transmembrane region" description="Helical" evidence="8">
    <location>
        <begin position="187"/>
        <end position="206"/>
    </location>
</feature>
<dbReference type="InterPro" id="IPR002549">
    <property type="entry name" value="AI-2E-like"/>
</dbReference>
<feature type="transmembrane region" description="Helical" evidence="8">
    <location>
        <begin position="62"/>
        <end position="79"/>
    </location>
</feature>
<evidence type="ECO:0000256" key="6">
    <source>
        <dbReference type="ARBA" id="ARBA00022989"/>
    </source>
</evidence>
<keyword evidence="4" id="KW-1003">Cell membrane</keyword>
<dbReference type="PANTHER" id="PTHR21716">
    <property type="entry name" value="TRANSMEMBRANE PROTEIN"/>
    <property type="match status" value="1"/>
</dbReference>
<keyword evidence="7 8" id="KW-0472">Membrane</keyword>
<sequence>MHRKNTQNQVQIQQKSPTIDIYLPFLATAMYPHKIDPFFRRLFILVALCIFVYALFLMKGVIAPFVAAFILAYFLNPTVSKLSIVMPRILAISVVYISCIVVAAALIIWLVPMLWAQLQLLWESLPQIISWYNDTGRAWIAQHTDNQLLPLDIDLISNSAIAYLQNNYQVSDAQGIIKQIFTSGMSAANNIGLAVMVPILTFYFLLGWDKRLETWRIAIPKPYTKKVVSIAKDCDRALMNFAKGQLLVMLLLGAIYAIQLQLIGLQLGLIIGIMAGIASFVPYLGFGIGIIAALIAGVFQFGLDWVYLGLIFAAFMVGQAVEGYILQPLLLGDKIGLSPLWVIFAVLAGASLFGFVGMLIALPVSAVINVLFHYAYEAYLGSEWHKGQRQLPLWEDE</sequence>
<feature type="transmembrane region" description="Helical" evidence="8">
    <location>
        <begin position="306"/>
        <end position="327"/>
    </location>
</feature>
<proteinExistence type="inferred from homology"/>
<organism evidence="9 10">
    <name type="scientific">Moraxella cuniculi DSM 21768</name>
    <dbReference type="NCBI Taxonomy" id="1122245"/>
    <lineage>
        <taxon>Bacteria</taxon>
        <taxon>Pseudomonadati</taxon>
        <taxon>Pseudomonadota</taxon>
        <taxon>Gammaproteobacteria</taxon>
        <taxon>Moraxellales</taxon>
        <taxon>Moraxellaceae</taxon>
        <taxon>Moraxella</taxon>
    </lineage>
</organism>
<keyword evidence="10" id="KW-1185">Reference proteome</keyword>
<feature type="transmembrane region" description="Helical" evidence="8">
    <location>
        <begin position="38"/>
        <end position="56"/>
    </location>
</feature>
<dbReference type="STRING" id="34061.B0189_01440"/>
<feature type="transmembrane region" description="Helical" evidence="8">
    <location>
        <begin position="339"/>
        <end position="372"/>
    </location>
</feature>
<evidence type="ECO:0000256" key="8">
    <source>
        <dbReference type="SAM" id="Phobius"/>
    </source>
</evidence>
<feature type="transmembrane region" description="Helical" evidence="8">
    <location>
        <begin position="91"/>
        <end position="115"/>
    </location>
</feature>
<dbReference type="Proteomes" id="UP000187495">
    <property type="component" value="Unassembled WGS sequence"/>
</dbReference>
<feature type="transmembrane region" description="Helical" evidence="8">
    <location>
        <begin position="246"/>
        <end position="274"/>
    </location>
</feature>
<feature type="transmembrane region" description="Helical" evidence="8">
    <location>
        <begin position="280"/>
        <end position="299"/>
    </location>
</feature>
<keyword evidence="5 8" id="KW-0812">Transmembrane</keyword>